<name>A0A0C5VF35_9GAMM</name>
<dbReference type="AlphaFoldDB" id="A0A0C5VF35"/>
<accession>A0A0C5VF35</accession>
<reference evidence="1 2" key="1">
    <citation type="submission" date="2014-01" db="EMBL/GenBank/DDBJ databases">
        <title>Full genme sequencing of cellulolytic bacterium Gynuella sunshinyii YC6258T gen. nov., sp. nov.</title>
        <authorList>
            <person name="Khan H."/>
            <person name="Chung E.J."/>
            <person name="Chung Y.R."/>
        </authorList>
    </citation>
    <scope>NUCLEOTIDE SEQUENCE [LARGE SCALE GENOMIC DNA]</scope>
    <source>
        <strain evidence="1 2">YC6258</strain>
    </source>
</reference>
<dbReference type="EMBL" id="CP007142">
    <property type="protein sequence ID" value="AJQ97880.1"/>
    <property type="molecule type" value="Genomic_DNA"/>
</dbReference>
<dbReference type="Proteomes" id="UP000032266">
    <property type="component" value="Chromosome"/>
</dbReference>
<gene>
    <name evidence="1" type="ORF">YC6258_05852</name>
</gene>
<dbReference type="KEGG" id="gsn:YC6258_05852"/>
<sequence>MGSDLQDHRTGLTSRFMNDCLTVFDNAVRCFMSMLVAI</sequence>
<evidence type="ECO:0000313" key="1">
    <source>
        <dbReference type="EMBL" id="AJQ97880.1"/>
    </source>
</evidence>
<keyword evidence="2" id="KW-1185">Reference proteome</keyword>
<proteinExistence type="predicted"/>
<organism evidence="1 2">
    <name type="scientific">Gynuella sunshinyii YC6258</name>
    <dbReference type="NCBI Taxonomy" id="1445510"/>
    <lineage>
        <taxon>Bacteria</taxon>
        <taxon>Pseudomonadati</taxon>
        <taxon>Pseudomonadota</taxon>
        <taxon>Gammaproteobacteria</taxon>
        <taxon>Oceanospirillales</taxon>
        <taxon>Saccharospirillaceae</taxon>
        <taxon>Gynuella</taxon>
    </lineage>
</organism>
<dbReference type="STRING" id="1445510.YC6258_05852"/>
<dbReference type="HOGENOM" id="CLU_3328510_0_0_6"/>
<protein>
    <submittedName>
        <fullName evidence="1">Uncharacterized protein</fullName>
    </submittedName>
</protein>
<evidence type="ECO:0000313" key="2">
    <source>
        <dbReference type="Proteomes" id="UP000032266"/>
    </source>
</evidence>